<dbReference type="InterPro" id="IPR029787">
    <property type="entry name" value="Nucleotide_cyclase"/>
</dbReference>
<gene>
    <name evidence="6" type="ORF">P8935_09805</name>
</gene>
<dbReference type="SMART" id="SM00267">
    <property type="entry name" value="GGDEF"/>
    <property type="match status" value="1"/>
</dbReference>
<protein>
    <submittedName>
        <fullName evidence="6">EAL domain-containing protein</fullName>
    </submittedName>
</protein>
<dbReference type="InterPro" id="IPR035919">
    <property type="entry name" value="EAL_sf"/>
</dbReference>
<reference evidence="6" key="1">
    <citation type="submission" date="2023-03" db="EMBL/GenBank/DDBJ databases">
        <title>Edaphobacter sp.</title>
        <authorList>
            <person name="Huber K.J."/>
            <person name="Papendorf J."/>
            <person name="Pilke C."/>
            <person name="Bunk B."/>
            <person name="Sproeer C."/>
            <person name="Pester M."/>
        </authorList>
    </citation>
    <scope>NUCLEOTIDE SEQUENCE</scope>
    <source>
        <strain evidence="6">DSM 110680</strain>
    </source>
</reference>
<dbReference type="Pfam" id="PF13188">
    <property type="entry name" value="PAS_8"/>
    <property type="match status" value="1"/>
</dbReference>
<accession>A0AAU7DNX3</accession>
<dbReference type="EMBL" id="CP121196">
    <property type="protein sequence ID" value="XBH19594.1"/>
    <property type="molecule type" value="Genomic_DNA"/>
</dbReference>
<dbReference type="NCBIfam" id="TIGR00229">
    <property type="entry name" value="sensory_box"/>
    <property type="match status" value="1"/>
</dbReference>
<evidence type="ECO:0000259" key="4">
    <source>
        <dbReference type="PROSITE" id="PS50883"/>
    </source>
</evidence>
<dbReference type="InterPro" id="IPR000014">
    <property type="entry name" value="PAS"/>
</dbReference>
<dbReference type="InterPro" id="IPR001633">
    <property type="entry name" value="EAL_dom"/>
</dbReference>
<dbReference type="Gene3D" id="3.30.450.20">
    <property type="entry name" value="PAS domain"/>
    <property type="match status" value="1"/>
</dbReference>
<dbReference type="RefSeq" id="WP_348264813.1">
    <property type="nucleotide sequence ID" value="NZ_CP121196.1"/>
</dbReference>
<evidence type="ECO:0000259" key="5">
    <source>
        <dbReference type="PROSITE" id="PS50887"/>
    </source>
</evidence>
<dbReference type="InterPro" id="IPR000700">
    <property type="entry name" value="PAS-assoc_C"/>
</dbReference>
<dbReference type="FunFam" id="3.20.20.450:FF:000001">
    <property type="entry name" value="Cyclic di-GMP phosphodiesterase yahA"/>
    <property type="match status" value="1"/>
</dbReference>
<dbReference type="GO" id="GO:0071732">
    <property type="term" value="P:cellular response to nitric oxide"/>
    <property type="evidence" value="ECO:0007669"/>
    <property type="project" value="UniProtKB-ARBA"/>
</dbReference>
<feature type="domain" description="PAC" evidence="3">
    <location>
        <begin position="567"/>
        <end position="619"/>
    </location>
</feature>
<dbReference type="FunFam" id="3.30.70.270:FF:000001">
    <property type="entry name" value="Diguanylate cyclase domain protein"/>
    <property type="match status" value="1"/>
</dbReference>
<dbReference type="Gene3D" id="3.20.20.450">
    <property type="entry name" value="EAL domain"/>
    <property type="match status" value="1"/>
</dbReference>
<dbReference type="SUPFAM" id="SSF55785">
    <property type="entry name" value="PYP-like sensor domain (PAS domain)"/>
    <property type="match status" value="1"/>
</dbReference>
<feature type="domain" description="GGDEF" evidence="5">
    <location>
        <begin position="651"/>
        <end position="784"/>
    </location>
</feature>
<dbReference type="NCBIfam" id="TIGR00254">
    <property type="entry name" value="GGDEF"/>
    <property type="match status" value="1"/>
</dbReference>
<dbReference type="PANTHER" id="PTHR44757">
    <property type="entry name" value="DIGUANYLATE CYCLASE DGCP"/>
    <property type="match status" value="1"/>
</dbReference>
<dbReference type="CDD" id="cd01949">
    <property type="entry name" value="GGDEF"/>
    <property type="match status" value="1"/>
</dbReference>
<dbReference type="InterPro" id="IPR043128">
    <property type="entry name" value="Rev_trsase/Diguanyl_cyclase"/>
</dbReference>
<dbReference type="SMART" id="SM00052">
    <property type="entry name" value="EAL"/>
    <property type="match status" value="1"/>
</dbReference>
<dbReference type="InterPro" id="IPR035965">
    <property type="entry name" value="PAS-like_dom_sf"/>
</dbReference>
<dbReference type="CDD" id="cd00130">
    <property type="entry name" value="PAS"/>
    <property type="match status" value="1"/>
</dbReference>
<dbReference type="PROSITE" id="PS50883">
    <property type="entry name" value="EAL"/>
    <property type="match status" value="1"/>
</dbReference>
<name>A0AAU7DNX3_9BACT</name>
<dbReference type="PROSITE" id="PS50113">
    <property type="entry name" value="PAC"/>
    <property type="match status" value="1"/>
</dbReference>
<feature type="domain" description="PAS" evidence="2">
    <location>
        <begin position="499"/>
        <end position="537"/>
    </location>
</feature>
<evidence type="ECO:0000259" key="3">
    <source>
        <dbReference type="PROSITE" id="PS50113"/>
    </source>
</evidence>
<dbReference type="CDD" id="cd01948">
    <property type="entry name" value="EAL"/>
    <property type="match status" value="1"/>
</dbReference>
<sequence length="1058" mass="116061">MLRRAVGHEAGKGETRAYALVRMIEILRNAAVFVSVWCAIPAVPAIAVSTHIPELTSIQSIRHTKPSTIGEVPLHVRGVVTYYDIVAPNLFIQDKTGGIWVDLRGSQVTPPSPGQLLDLHGVVGFGFTPYVAKPNWKVVGTAPAPKALHLTYDDAATGTSDGQWVQMEGVVRSFVQQAEGNVLVIDVATPTGVFKVRVPNFRGPFPIELADAKVRFVGVCGAAFNSRNQLIAIHLLMPSIKDLEVLEAPPQDPFAAPVIPISQVRHFSADLTDEHRVKVIGTVTAIFPNQGIYITDDSGGLYAESQDGSPLTEGDQVEVIGFPAAGTFSPVLRSARIRPTARHFLPTIATINGRAALKGVYDAQLVNIPGTLISYRQRVNSQALVLESDDHVTFEAVFARTGLPLLSIPEGSRISLTGICAVKADENGNPSEFAVVLRSPNDIRVVSSPPWLNAPRAVTILSGFMFSTLAVTGWVFILRRRIRKQTRIITEKLMNEMALEERYRNIFERNLTGLYVAAADGRILDCNDACARILGYNGRHELLGNSACAEKIIRKFHVSLSDASFTVGTEQSFERLDGTEGWALCSLKAVSEKDVEGQVFEGSLIDISERKIAQDRVQFLAYFDTLTKLPNRTLVHDRLSQAIAVAKRRREKLGVLHLDIDSFKIINDCLGHSRGDELLQSIAQRLQGCARKDDTVARLGGDEFLIVLGSIGSFADAAMAAERIAGELKPPFNLNGNSLSVTCSIGISTYPDHGKDAETLIKNADVAMYASKGKGRNTFSFFSEDMTAQAIERLQLGNSMRGAMDRGEFYLVFQPEFNLRTGAVSCWEALLRWKHPELGLVPPDKFIPIAEANGMIVPLGEWVLRTACQHARGWHAAGNKVPVAVNVSAVQFRQIGFCDLVKDVLNETGLYPEYLELEITESLLLATEDMRFEVLSQLKTLGVKLAIDDFGTGYSSLSYLKQLPVSKLKIDRSFVRDLHRNGNEEGITAAIIQMAKCLDLTVTAEGVENEQQLQFLRQQHCDDVQGFLFSKPLRADQMDFQSRKASALFEILSMGIAD</sequence>
<dbReference type="AlphaFoldDB" id="A0AAU7DNX3"/>
<dbReference type="PROSITE" id="PS50112">
    <property type="entry name" value="PAS"/>
    <property type="match status" value="1"/>
</dbReference>
<proteinExistence type="predicted"/>
<dbReference type="Pfam" id="PF00563">
    <property type="entry name" value="EAL"/>
    <property type="match status" value="1"/>
</dbReference>
<dbReference type="SUPFAM" id="SSF55073">
    <property type="entry name" value="Nucleotide cyclase"/>
    <property type="match status" value="1"/>
</dbReference>
<feature type="domain" description="EAL" evidence="4">
    <location>
        <begin position="793"/>
        <end position="1046"/>
    </location>
</feature>
<evidence type="ECO:0000256" key="1">
    <source>
        <dbReference type="ARBA" id="ARBA00051114"/>
    </source>
</evidence>
<evidence type="ECO:0000259" key="2">
    <source>
        <dbReference type="PROSITE" id="PS50112"/>
    </source>
</evidence>
<dbReference type="Gene3D" id="3.30.70.270">
    <property type="match status" value="1"/>
</dbReference>
<comment type="catalytic activity">
    <reaction evidence="1">
        <text>3',3'-c-di-GMP + H2O = 5'-phosphoguanylyl(3'-&gt;5')guanosine + H(+)</text>
        <dbReference type="Rhea" id="RHEA:24902"/>
        <dbReference type="ChEBI" id="CHEBI:15377"/>
        <dbReference type="ChEBI" id="CHEBI:15378"/>
        <dbReference type="ChEBI" id="CHEBI:58754"/>
        <dbReference type="ChEBI" id="CHEBI:58805"/>
        <dbReference type="EC" id="3.1.4.52"/>
    </reaction>
    <physiologicalReaction direction="left-to-right" evidence="1">
        <dbReference type="Rhea" id="RHEA:24903"/>
    </physiologicalReaction>
</comment>
<dbReference type="SUPFAM" id="SSF141868">
    <property type="entry name" value="EAL domain-like"/>
    <property type="match status" value="1"/>
</dbReference>
<dbReference type="PANTHER" id="PTHR44757:SF2">
    <property type="entry name" value="BIOFILM ARCHITECTURE MAINTENANCE PROTEIN MBAA"/>
    <property type="match status" value="1"/>
</dbReference>
<dbReference type="Pfam" id="PF00990">
    <property type="entry name" value="GGDEF"/>
    <property type="match status" value="1"/>
</dbReference>
<dbReference type="GO" id="GO:0071111">
    <property type="term" value="F:cyclic-guanylate-specific phosphodiesterase activity"/>
    <property type="evidence" value="ECO:0007669"/>
    <property type="project" value="UniProtKB-EC"/>
</dbReference>
<dbReference type="InterPro" id="IPR052155">
    <property type="entry name" value="Biofilm_reg_signaling"/>
</dbReference>
<dbReference type="InterPro" id="IPR000160">
    <property type="entry name" value="GGDEF_dom"/>
</dbReference>
<organism evidence="6">
    <name type="scientific">Telmatobacter sp. DSM 110680</name>
    <dbReference type="NCBI Taxonomy" id="3036704"/>
    <lineage>
        <taxon>Bacteria</taxon>
        <taxon>Pseudomonadati</taxon>
        <taxon>Acidobacteriota</taxon>
        <taxon>Terriglobia</taxon>
        <taxon>Terriglobales</taxon>
        <taxon>Acidobacteriaceae</taxon>
        <taxon>Telmatobacter</taxon>
    </lineage>
</organism>
<dbReference type="PROSITE" id="PS50887">
    <property type="entry name" value="GGDEF"/>
    <property type="match status" value="1"/>
</dbReference>
<evidence type="ECO:0000313" key="6">
    <source>
        <dbReference type="EMBL" id="XBH19594.1"/>
    </source>
</evidence>